<evidence type="ECO:0000313" key="2">
    <source>
        <dbReference type="EMBL" id="MBL6077126.1"/>
    </source>
</evidence>
<feature type="domain" description="SnoaL-like" evidence="1">
    <location>
        <begin position="19"/>
        <end position="116"/>
    </location>
</feature>
<reference evidence="2 3" key="1">
    <citation type="submission" date="2021-01" db="EMBL/GenBank/DDBJ databases">
        <title>Belnapia mucosa sp. nov. and Belnapia arida sp. nov., isolated from the Tabernas Desert (Almeria, Spain).</title>
        <authorList>
            <person name="Molina-Menor E."/>
            <person name="Vidal-Verdu A."/>
            <person name="Calonge A."/>
            <person name="Satari L."/>
            <person name="Pereto J."/>
            <person name="Porcar M."/>
        </authorList>
    </citation>
    <scope>NUCLEOTIDE SEQUENCE [LARGE SCALE GENOMIC DNA]</scope>
    <source>
        <strain evidence="2 3">T18</strain>
    </source>
</reference>
<gene>
    <name evidence="2" type="ORF">JMJ56_03845</name>
</gene>
<organism evidence="2 3">
    <name type="scientific">Belnapia arida</name>
    <dbReference type="NCBI Taxonomy" id="2804533"/>
    <lineage>
        <taxon>Bacteria</taxon>
        <taxon>Pseudomonadati</taxon>
        <taxon>Pseudomonadota</taxon>
        <taxon>Alphaproteobacteria</taxon>
        <taxon>Acetobacterales</taxon>
        <taxon>Roseomonadaceae</taxon>
        <taxon>Belnapia</taxon>
    </lineage>
</organism>
<dbReference type="RefSeq" id="WP_202830259.1">
    <property type="nucleotide sequence ID" value="NZ_JAETWB010000001.1"/>
</dbReference>
<comment type="caution">
    <text evidence="2">The sequence shown here is derived from an EMBL/GenBank/DDBJ whole genome shotgun (WGS) entry which is preliminary data.</text>
</comment>
<keyword evidence="3" id="KW-1185">Reference proteome</keyword>
<protein>
    <submittedName>
        <fullName evidence="2">Nuclear transport factor 2 family protein</fullName>
    </submittedName>
</protein>
<evidence type="ECO:0000259" key="1">
    <source>
        <dbReference type="Pfam" id="PF12680"/>
    </source>
</evidence>
<dbReference type="EMBL" id="JAETWB010000001">
    <property type="protein sequence ID" value="MBL6077126.1"/>
    <property type="molecule type" value="Genomic_DNA"/>
</dbReference>
<proteinExistence type="predicted"/>
<sequence length="126" mass="13654">MSDEAPLHDRLLRANLERVFNERDAARRADTMAELYVAEPVMYEPDKVVEGREAIAAVAGALLEGFGPGFRFTPEKGPALGHHGMAVLRWHAGPEGSPAAISGADLAEIADGRIARLWVLLDPQWG</sequence>
<evidence type="ECO:0000313" key="3">
    <source>
        <dbReference type="Proteomes" id="UP000660885"/>
    </source>
</evidence>
<dbReference type="Gene3D" id="3.10.450.50">
    <property type="match status" value="1"/>
</dbReference>
<dbReference type="SUPFAM" id="SSF54427">
    <property type="entry name" value="NTF2-like"/>
    <property type="match status" value="1"/>
</dbReference>
<dbReference type="Proteomes" id="UP000660885">
    <property type="component" value="Unassembled WGS sequence"/>
</dbReference>
<accession>A0ABS1U1D5</accession>
<name>A0ABS1U1D5_9PROT</name>
<dbReference type="Pfam" id="PF12680">
    <property type="entry name" value="SnoaL_2"/>
    <property type="match status" value="1"/>
</dbReference>
<dbReference type="InterPro" id="IPR032710">
    <property type="entry name" value="NTF2-like_dom_sf"/>
</dbReference>
<dbReference type="InterPro" id="IPR037401">
    <property type="entry name" value="SnoaL-like"/>
</dbReference>